<dbReference type="GO" id="GO:0032869">
    <property type="term" value="P:cellular response to insulin stimulus"/>
    <property type="evidence" value="ECO:0007669"/>
    <property type="project" value="UniProtKB-ARBA"/>
</dbReference>
<evidence type="ECO:0000256" key="1">
    <source>
        <dbReference type="ARBA" id="ARBA00022553"/>
    </source>
</evidence>
<dbReference type="GO" id="GO:0045600">
    <property type="term" value="P:positive regulation of fat cell differentiation"/>
    <property type="evidence" value="ECO:0007669"/>
    <property type="project" value="UniProtKB-ARBA"/>
</dbReference>
<evidence type="ECO:0000256" key="2">
    <source>
        <dbReference type="ARBA" id="ARBA00058614"/>
    </source>
</evidence>
<comment type="function">
    <text evidence="2">Plays a role in adipocyte differentiation by promoting mTORC2-mediated phosphorylation of AKT1 at 'Ser-473' after growth factor stimulation.</text>
</comment>
<evidence type="ECO:0000256" key="5">
    <source>
        <dbReference type="ARBA" id="ARBA00075325"/>
    </source>
</evidence>
<dbReference type="GO" id="GO:0045202">
    <property type="term" value="C:synapse"/>
    <property type="evidence" value="ECO:0007669"/>
    <property type="project" value="TreeGrafter"/>
</dbReference>
<feature type="compositionally biased region" description="Basic and acidic residues" evidence="6">
    <location>
        <begin position="235"/>
        <end position="254"/>
    </location>
</feature>
<evidence type="ECO:0000256" key="6">
    <source>
        <dbReference type="SAM" id="MobiDB-lite"/>
    </source>
</evidence>
<feature type="region of interest" description="Disordered" evidence="6">
    <location>
        <begin position="235"/>
        <end position="282"/>
    </location>
</feature>
<proteinExistence type="predicted"/>
<dbReference type="GO" id="GO:0005794">
    <property type="term" value="C:Golgi apparatus"/>
    <property type="evidence" value="ECO:0007669"/>
    <property type="project" value="TreeGrafter"/>
</dbReference>
<dbReference type="GeneTree" id="ENSGT00390000007662"/>
<dbReference type="FunFam" id="1.10.3970.10:FF:000001">
    <property type="entry name" value="synapse-associated protein 1 isoform X1"/>
    <property type="match status" value="1"/>
</dbReference>
<dbReference type="PROSITE" id="PS50858">
    <property type="entry name" value="BSD"/>
    <property type="match status" value="1"/>
</dbReference>
<evidence type="ECO:0000313" key="8">
    <source>
        <dbReference type="Ensembl" id="ENSATEP00000019064.3"/>
    </source>
</evidence>
<evidence type="ECO:0000259" key="7">
    <source>
        <dbReference type="PROSITE" id="PS50858"/>
    </source>
</evidence>
<feature type="region of interest" description="Disordered" evidence="6">
    <location>
        <begin position="28"/>
        <end position="54"/>
    </location>
</feature>
<dbReference type="InParanoid" id="A0A3Q1IIB1"/>
<name>A0A3Q1IIB1_ANATE</name>
<dbReference type="GO" id="GO:0038203">
    <property type="term" value="P:TORC2 signaling"/>
    <property type="evidence" value="ECO:0007669"/>
    <property type="project" value="UniProtKB-ARBA"/>
</dbReference>
<dbReference type="GO" id="GO:0048172">
    <property type="term" value="P:regulation of short-term neuronal synaptic plasticity"/>
    <property type="evidence" value="ECO:0007669"/>
    <property type="project" value="TreeGrafter"/>
</dbReference>
<dbReference type="SMART" id="SM00751">
    <property type="entry name" value="BSD"/>
    <property type="match status" value="1"/>
</dbReference>
<keyword evidence="9" id="KW-1185">Reference proteome</keyword>
<feature type="domain" description="BSD" evidence="7">
    <location>
        <begin position="169"/>
        <end position="221"/>
    </location>
</feature>
<dbReference type="Ensembl" id="ENSATET00000019381.3">
    <property type="protein sequence ID" value="ENSATEP00000019064.3"/>
    <property type="gene ID" value="ENSATEG00000013274.3"/>
</dbReference>
<sequence>MFTNWGTWLGIANENGKGKQEGECAIAVNEDNTEETNKQATEAEGAQTSSAVKKDAESTQLIQKAKGFSGLIYNFASNASKKLSESVVETAQTLKKSVEEGKINGIIDQTILGDFQKEQERFVQQNKAKRSSDAVPPWVGYNDEDTIQQQILSLSADKRNFLRDPPAGVQFHFDFEQMYPVAMVMLEEDELLRKMRFHLVPKQVKEDVFWKNYFYRVSLIKQSAQLTALAAQQASEKRDMNKGHEEHSLKDVVKQKSPPAIRSPKPKSSEDEEISTSPPVSEFVSDAFDSCKINEDDLRREMEQLVLDKREHPSTQQQETAEWERELQEELQEYDVLADTENNDDNWDREIEEMLKGDS</sequence>
<reference evidence="8" key="3">
    <citation type="submission" date="2025-09" db="UniProtKB">
        <authorList>
            <consortium name="Ensembl"/>
        </authorList>
    </citation>
    <scope>IDENTIFICATION</scope>
</reference>
<dbReference type="GO" id="GO:0005634">
    <property type="term" value="C:nucleus"/>
    <property type="evidence" value="ECO:0007669"/>
    <property type="project" value="TreeGrafter"/>
</dbReference>
<evidence type="ECO:0000256" key="4">
    <source>
        <dbReference type="ARBA" id="ARBA00068563"/>
    </source>
</evidence>
<organism evidence="8 9">
    <name type="scientific">Anabas testudineus</name>
    <name type="common">Climbing perch</name>
    <name type="synonym">Anthias testudineus</name>
    <dbReference type="NCBI Taxonomy" id="64144"/>
    <lineage>
        <taxon>Eukaryota</taxon>
        <taxon>Metazoa</taxon>
        <taxon>Chordata</taxon>
        <taxon>Craniata</taxon>
        <taxon>Vertebrata</taxon>
        <taxon>Euteleostomi</taxon>
        <taxon>Actinopterygii</taxon>
        <taxon>Neopterygii</taxon>
        <taxon>Teleostei</taxon>
        <taxon>Neoteleostei</taxon>
        <taxon>Acanthomorphata</taxon>
        <taxon>Anabantaria</taxon>
        <taxon>Anabantiformes</taxon>
        <taxon>Anabantoidei</taxon>
        <taxon>Anabantidae</taxon>
        <taxon>Anabas</taxon>
    </lineage>
</organism>
<protein>
    <recommendedName>
        <fullName evidence="4">Synapse-associated protein 1</fullName>
    </recommendedName>
    <alternativeName>
        <fullName evidence="5">BSD domain-containing signal transducer and Akt interactor protein</fullName>
    </alternativeName>
</protein>
<dbReference type="Proteomes" id="UP000265040">
    <property type="component" value="Chromosome 4"/>
</dbReference>
<dbReference type="SUPFAM" id="SSF140383">
    <property type="entry name" value="BSD domain-like"/>
    <property type="match status" value="1"/>
</dbReference>
<dbReference type="AlphaFoldDB" id="A0A3Q1IIB1"/>
<reference evidence="8" key="2">
    <citation type="submission" date="2025-08" db="UniProtKB">
        <authorList>
            <consortium name="Ensembl"/>
        </authorList>
    </citation>
    <scope>IDENTIFICATION</scope>
</reference>
<dbReference type="GO" id="GO:0071364">
    <property type="term" value="P:cellular response to epidermal growth factor stimulus"/>
    <property type="evidence" value="ECO:0007669"/>
    <property type="project" value="UniProtKB-ARBA"/>
</dbReference>
<dbReference type="InterPro" id="IPR051494">
    <property type="entry name" value="BSD_domain-containing"/>
</dbReference>
<dbReference type="InterPro" id="IPR035925">
    <property type="entry name" value="BSD_dom_sf"/>
</dbReference>
<evidence type="ECO:0000256" key="3">
    <source>
        <dbReference type="ARBA" id="ARBA00065448"/>
    </source>
</evidence>
<dbReference type="STRING" id="64144.ENSATEP00000019064"/>
<dbReference type="PANTHER" id="PTHR16019">
    <property type="entry name" value="SYNAPSE-ASSOCIATED PROTEIN"/>
    <property type="match status" value="1"/>
</dbReference>
<dbReference type="PANTHER" id="PTHR16019:SF6">
    <property type="entry name" value="SYNAPSE-ASSOCIATED PROTEIN 1"/>
    <property type="match status" value="1"/>
</dbReference>
<dbReference type="Gene3D" id="1.10.3970.10">
    <property type="entry name" value="BSD domain"/>
    <property type="match status" value="1"/>
</dbReference>
<comment type="subunit">
    <text evidence="3">Interacts (via phosphorylated form and BSD domain) with AKT1; this interaction is enhanced in a mTORC2-mediated manner in response to epidermal growth factor (EGF) stimulation and activates AKT1.</text>
</comment>
<reference evidence="8" key="1">
    <citation type="submission" date="2021-04" db="EMBL/GenBank/DDBJ databases">
        <authorList>
            <consortium name="Wellcome Sanger Institute Data Sharing"/>
        </authorList>
    </citation>
    <scope>NUCLEOTIDE SEQUENCE [LARGE SCALE GENOMIC DNA]</scope>
</reference>
<evidence type="ECO:0000313" key="9">
    <source>
        <dbReference type="Proteomes" id="UP000265040"/>
    </source>
</evidence>
<accession>A0A3Q1IIB1</accession>
<gene>
    <name evidence="8" type="primary">SYAP1</name>
</gene>
<keyword evidence="1" id="KW-0597">Phosphoprotein</keyword>
<dbReference type="InterPro" id="IPR005607">
    <property type="entry name" value="BSD_dom"/>
</dbReference>
<dbReference type="Pfam" id="PF03909">
    <property type="entry name" value="BSD"/>
    <property type="match status" value="1"/>
</dbReference>